<dbReference type="GO" id="GO:0003723">
    <property type="term" value="F:RNA binding"/>
    <property type="evidence" value="ECO:0007669"/>
    <property type="project" value="InterPro"/>
</dbReference>
<feature type="compositionally biased region" description="Basic residues" evidence="4">
    <location>
        <begin position="251"/>
        <end position="261"/>
    </location>
</feature>
<dbReference type="InterPro" id="IPR000748">
    <property type="entry name" value="PsdUridine_synth_RsuA/RluB/E/F"/>
</dbReference>
<feature type="domain" description="Pseudouridine synthase RsuA/RluA-like" evidence="5">
    <location>
        <begin position="7"/>
        <end position="154"/>
    </location>
</feature>
<dbReference type="InterPro" id="IPR042092">
    <property type="entry name" value="PsdUridine_s_RsuA/RluB/E/F_cat"/>
</dbReference>
<keyword evidence="2 3" id="KW-0413">Isomerase</keyword>
<evidence type="ECO:0000256" key="4">
    <source>
        <dbReference type="SAM" id="MobiDB-lite"/>
    </source>
</evidence>
<dbReference type="AlphaFoldDB" id="A0AAN4VSU0"/>
<evidence type="ECO:0000256" key="2">
    <source>
        <dbReference type="ARBA" id="ARBA00023235"/>
    </source>
</evidence>
<feature type="compositionally biased region" description="Basic and acidic residues" evidence="4">
    <location>
        <begin position="232"/>
        <end position="241"/>
    </location>
</feature>
<dbReference type="Pfam" id="PF00849">
    <property type="entry name" value="PseudoU_synth_2"/>
    <property type="match status" value="1"/>
</dbReference>
<dbReference type="GO" id="GO:0140098">
    <property type="term" value="F:catalytic activity, acting on RNA"/>
    <property type="evidence" value="ECO:0007669"/>
    <property type="project" value="UniProtKB-ARBA"/>
</dbReference>
<dbReference type="Gene3D" id="3.30.70.1560">
    <property type="entry name" value="Alpha-L RNA-binding motif"/>
    <property type="match status" value="1"/>
</dbReference>
<dbReference type="EMBL" id="BQKE01000001">
    <property type="protein sequence ID" value="GJM59474.1"/>
    <property type="molecule type" value="Genomic_DNA"/>
</dbReference>
<comment type="similarity">
    <text evidence="1 3">Belongs to the pseudouridine synthase RsuA family.</text>
</comment>
<name>A0AAN4VSU0_9BACT</name>
<feature type="compositionally biased region" description="Basic residues" evidence="4">
    <location>
        <begin position="221"/>
        <end position="231"/>
    </location>
</feature>
<dbReference type="InterPro" id="IPR020094">
    <property type="entry name" value="TruA/RsuA/RluB/E/F_N"/>
</dbReference>
<dbReference type="NCBIfam" id="TIGR00093">
    <property type="entry name" value="pseudouridine synthase"/>
    <property type="match status" value="1"/>
</dbReference>
<dbReference type="GO" id="GO:0001522">
    <property type="term" value="P:pseudouridine synthesis"/>
    <property type="evidence" value="ECO:0007669"/>
    <property type="project" value="InterPro"/>
</dbReference>
<evidence type="ECO:0000256" key="1">
    <source>
        <dbReference type="ARBA" id="ARBA00008348"/>
    </source>
</evidence>
<dbReference type="EC" id="5.4.99.-" evidence="3"/>
<protein>
    <recommendedName>
        <fullName evidence="3">Pseudouridine synthase</fullName>
        <ecNumber evidence="3">5.4.99.-</ecNumber>
    </recommendedName>
</protein>
<accession>A0AAN4VSU0</accession>
<evidence type="ECO:0000313" key="7">
    <source>
        <dbReference type="Proteomes" id="UP001310022"/>
    </source>
</evidence>
<dbReference type="Gene3D" id="3.30.70.580">
    <property type="entry name" value="Pseudouridine synthase I, catalytic domain, N-terminal subdomain"/>
    <property type="match status" value="1"/>
</dbReference>
<reference evidence="6 7" key="1">
    <citation type="submission" date="2021-12" db="EMBL/GenBank/DDBJ databases">
        <title>Genome sequencing of bacteria with rrn-lacking chromosome and rrn-plasmid.</title>
        <authorList>
            <person name="Anda M."/>
            <person name="Iwasaki W."/>
        </authorList>
    </citation>
    <scope>NUCLEOTIDE SEQUENCE [LARGE SCALE GENOMIC DNA]</scope>
    <source>
        <strain evidence="6 7">NBRC 15940</strain>
    </source>
</reference>
<dbReference type="InterPro" id="IPR018496">
    <property type="entry name" value="PsdUridine_synth_RsuA/RluB_CS"/>
</dbReference>
<evidence type="ECO:0000313" key="6">
    <source>
        <dbReference type="EMBL" id="GJM59474.1"/>
    </source>
</evidence>
<dbReference type="GO" id="GO:0006364">
    <property type="term" value="P:rRNA processing"/>
    <property type="evidence" value="ECO:0007669"/>
    <property type="project" value="UniProtKB-ARBA"/>
</dbReference>
<proteinExistence type="inferred from homology"/>
<keyword evidence="7" id="KW-1185">Reference proteome</keyword>
<organism evidence="6 7">
    <name type="scientific">Persicobacter diffluens</name>
    <dbReference type="NCBI Taxonomy" id="981"/>
    <lineage>
        <taxon>Bacteria</taxon>
        <taxon>Pseudomonadati</taxon>
        <taxon>Bacteroidota</taxon>
        <taxon>Cytophagia</taxon>
        <taxon>Cytophagales</taxon>
        <taxon>Persicobacteraceae</taxon>
        <taxon>Persicobacter</taxon>
    </lineage>
</organism>
<dbReference type="PANTHER" id="PTHR47683">
    <property type="entry name" value="PSEUDOURIDINE SYNTHASE FAMILY PROTEIN-RELATED"/>
    <property type="match status" value="1"/>
</dbReference>
<dbReference type="PROSITE" id="PS01149">
    <property type="entry name" value="PSI_RSU"/>
    <property type="match status" value="1"/>
</dbReference>
<dbReference type="Proteomes" id="UP001310022">
    <property type="component" value="Unassembled WGS sequence"/>
</dbReference>
<dbReference type="InterPro" id="IPR050343">
    <property type="entry name" value="RsuA_PseudoU_synthase"/>
</dbReference>
<dbReference type="SUPFAM" id="SSF55120">
    <property type="entry name" value="Pseudouridine synthase"/>
    <property type="match status" value="1"/>
</dbReference>
<dbReference type="GO" id="GO:0009982">
    <property type="term" value="F:pseudouridine synthase activity"/>
    <property type="evidence" value="ECO:0007669"/>
    <property type="project" value="InterPro"/>
</dbReference>
<dbReference type="InterPro" id="IPR020103">
    <property type="entry name" value="PsdUridine_synth_cat_dom_sf"/>
</dbReference>
<comment type="caution">
    <text evidence="6">The sequence shown here is derived from an EMBL/GenBank/DDBJ whole genome shotgun (WGS) entry which is preliminary data.</text>
</comment>
<sequence>MKDEQYYYYLIYKPFNTLTQFKGEGDTLADLYDFPKDVYPVGRLDKDSEGLLILTNDKAINHQLLHPKFKHKKEYWVQVEGEITEDALKQLRAGVTINVEKKDHFTAPAWAKRIAEPPLEKRNPPIRERKNIPTSWVSLTITEGKNRQVRKMVASVGFPCLRLVRAGIEELKVEGMKIGEVKKIAQDRLYESVFGDRKYKPQARLQKAEKRFSTDVLKPKSGIKKLGKRNFKRPEGEESRPNKPTSNNKPNRFKSGKSNKR</sequence>
<feature type="region of interest" description="Disordered" evidence="4">
    <location>
        <begin position="204"/>
        <end position="261"/>
    </location>
</feature>
<dbReference type="InterPro" id="IPR006145">
    <property type="entry name" value="PsdUridine_synth_RsuA/RluA"/>
</dbReference>
<evidence type="ECO:0000259" key="5">
    <source>
        <dbReference type="Pfam" id="PF00849"/>
    </source>
</evidence>
<dbReference type="PANTHER" id="PTHR47683:SF2">
    <property type="entry name" value="RNA-BINDING S4 DOMAIN-CONTAINING PROTEIN"/>
    <property type="match status" value="1"/>
</dbReference>
<dbReference type="RefSeq" id="WP_338235529.1">
    <property type="nucleotide sequence ID" value="NZ_BQKE01000001.1"/>
</dbReference>
<gene>
    <name evidence="6" type="ORF">PEDI_00260</name>
</gene>
<evidence type="ECO:0000256" key="3">
    <source>
        <dbReference type="RuleBase" id="RU003887"/>
    </source>
</evidence>